<keyword evidence="4" id="KW-1185">Reference proteome</keyword>
<name>Q7NDD1_GLOVI</name>
<dbReference type="OrthoDB" id="518264at2"/>
<reference evidence="3 4" key="1">
    <citation type="journal article" date="2003" name="DNA Res.">
        <title>Complete genome structure of Gloeobacter violaceus PCC 7421, a cyanobacterium that lacks thylakoids.</title>
        <authorList>
            <person name="Nakamura Y."/>
            <person name="Kaneko T."/>
            <person name="Sato S."/>
            <person name="Mimuro M."/>
            <person name="Miyashita H."/>
            <person name="Tsuchiya T."/>
            <person name="Sasamoto S."/>
            <person name="Watanabe A."/>
            <person name="Kawashima K."/>
            <person name="Kishida Y."/>
            <person name="Kiyokawa C."/>
            <person name="Kohara M."/>
            <person name="Matsumoto M."/>
            <person name="Matsuno A."/>
            <person name="Nakazaki N."/>
            <person name="Shimpo S."/>
            <person name="Takeuchi C."/>
            <person name="Yamada M."/>
            <person name="Tabata S."/>
        </authorList>
    </citation>
    <scope>NUCLEOTIDE SEQUENCE [LARGE SCALE GENOMIC DNA]</scope>
    <source>
        <strain evidence="4">ATCC 29082 / PCC 7421</strain>
    </source>
</reference>
<evidence type="ECO:0000256" key="1">
    <source>
        <dbReference type="SAM" id="MobiDB-lite"/>
    </source>
</evidence>
<dbReference type="PhylomeDB" id="Q7NDD1"/>
<dbReference type="Gene3D" id="3.90.550.10">
    <property type="entry name" value="Spore Coat Polysaccharide Biosynthesis Protein SpsA, Chain A"/>
    <property type="match status" value="1"/>
</dbReference>
<sequence>MTGPRLGRYCDIYFKPEFAGIFENRNAAKVALLVTREFEGKEQEGLSRNGGIGTYYRTLSRKLAEDGWYIILLISVCEHRFRGESKIPEIKHIFSASEAEEVLDLQSSHRSILGDARIDSQLLDYESFLHMMFTQAIVHTFDEAHIYVEHHELFGTAFRTIQAKEAGLLGRNCLVAITMHGCLEWVYESHDKFVLQYLDYYWQASHLEQTAFESADLAFFPSHALKKRVESYGWSTAHARHQPYFVPIVEPAISEIESERQTPPRTQKRSLVFFGRLEERKGLCTFVEALKQLTDYWKERIEVYFVGRVVALETFRPQNIDSRQYIAQELADEIHYTVYSGFSSAEAIAFTRGLSSPVVCLTSNQENFPNTALEMGQLPISLIVSDTGGFRETLQLLERTEGVYWFAPRDVTGLMDAILQVLCQPPQPHNVPTHEKLEQINRRLLTQKLTYIQQAFPRQPLSSPSVGCPQVTVVVCCAQADKQLLNCLHSLSVQSHMDLEVVVLCNFSRCEADSSIFQQAGAIFPRIGLLRTSHALEVDVTWKRLKEMINGKFVVVFEASSVAMPFAIEQLLQTLQTAQAEMATCSVLDSRNPDRAVNLTQIPLPALLKTSGQAPACVLLPVGALDDYAPNLTRPDGLHTGRMLASALAHGRKIAYYPYPLCQRQSRTEPALTAKEHLREQYALRHYLARGDAGQWSRRQLYVLLSAAQQLLYQEIAPPAAYSHAEPAPEPPATPSVDPPAPAAAEGSAAAAAAADYWQSQWRQAQLRIAAMESSKFWKFRKVWFSLKQRLGLPNDE</sequence>
<dbReference type="EnsemblBacteria" id="BAC92245">
    <property type="protein sequence ID" value="BAC92245"/>
    <property type="gene ID" value="BAC92245"/>
</dbReference>
<feature type="compositionally biased region" description="Pro residues" evidence="1">
    <location>
        <begin position="728"/>
        <end position="742"/>
    </location>
</feature>
<evidence type="ECO:0000259" key="2">
    <source>
        <dbReference type="Pfam" id="PF00534"/>
    </source>
</evidence>
<dbReference type="AlphaFoldDB" id="Q7NDD1"/>
<organism evidence="3 4">
    <name type="scientific">Gloeobacter violaceus (strain ATCC 29082 / PCC 7421)</name>
    <dbReference type="NCBI Taxonomy" id="251221"/>
    <lineage>
        <taxon>Bacteria</taxon>
        <taxon>Bacillati</taxon>
        <taxon>Cyanobacteriota</taxon>
        <taxon>Cyanophyceae</taxon>
        <taxon>Gloeobacterales</taxon>
        <taxon>Gloeobacteraceae</taxon>
        <taxon>Gloeobacter</taxon>
    </lineage>
</organism>
<dbReference type="SUPFAM" id="SSF53448">
    <property type="entry name" value="Nucleotide-diphospho-sugar transferases"/>
    <property type="match status" value="1"/>
</dbReference>
<dbReference type="eggNOG" id="COG0438">
    <property type="taxonomic scope" value="Bacteria"/>
</dbReference>
<evidence type="ECO:0000313" key="4">
    <source>
        <dbReference type="Proteomes" id="UP000000557"/>
    </source>
</evidence>
<evidence type="ECO:0000313" key="3">
    <source>
        <dbReference type="EMBL" id="BAC92245.1"/>
    </source>
</evidence>
<reference evidence="3 4" key="2">
    <citation type="journal article" date="2003" name="DNA Res.">
        <title>Complete genome structure of Gloeobacter violaceus PCC 7421, a cyanobacterium that lacks thylakoids (supplement).</title>
        <authorList>
            <person name="Nakamura Y."/>
            <person name="Kaneko T."/>
            <person name="Sato S."/>
            <person name="Mimuro M."/>
            <person name="Miyashita H."/>
            <person name="Tsuchiya T."/>
            <person name="Sasamoto S."/>
            <person name="Watanabe A."/>
            <person name="Kawashima K."/>
            <person name="Kishida Y."/>
            <person name="Kiyokawa C."/>
            <person name="Kohara M."/>
            <person name="Matsumoto M."/>
            <person name="Matsuno A."/>
            <person name="Nakazaki N."/>
            <person name="Shimpo S."/>
            <person name="Takeuchi C."/>
            <person name="Yamada M."/>
            <person name="Tabata S."/>
        </authorList>
    </citation>
    <scope>NUCLEOTIDE SEQUENCE [LARGE SCALE GENOMIC DNA]</scope>
    <source>
        <strain evidence="4">ATCC 29082 / PCC 7421</strain>
    </source>
</reference>
<dbReference type="Proteomes" id="UP000000557">
    <property type="component" value="Chromosome"/>
</dbReference>
<dbReference type="KEGG" id="gvi:glr4304"/>
<accession>Q7NDD1</accession>
<dbReference type="PATRIC" id="fig|251221.4.peg.4333"/>
<dbReference type="GO" id="GO:0016757">
    <property type="term" value="F:glycosyltransferase activity"/>
    <property type="evidence" value="ECO:0000318"/>
    <property type="project" value="GO_Central"/>
</dbReference>
<dbReference type="InterPro" id="IPR001296">
    <property type="entry name" value="Glyco_trans_1"/>
</dbReference>
<dbReference type="CAZy" id="GT4">
    <property type="family name" value="Glycosyltransferase Family 4"/>
</dbReference>
<dbReference type="Gene3D" id="3.40.50.2000">
    <property type="entry name" value="Glycogen Phosphorylase B"/>
    <property type="match status" value="2"/>
</dbReference>
<dbReference type="CDD" id="cd03801">
    <property type="entry name" value="GT4_PimA-like"/>
    <property type="match status" value="1"/>
</dbReference>
<dbReference type="EMBL" id="BA000045">
    <property type="protein sequence ID" value="BAC92245.1"/>
    <property type="molecule type" value="Genomic_DNA"/>
</dbReference>
<dbReference type="STRING" id="251221.gene:10761823"/>
<protein>
    <submittedName>
        <fullName evidence="3">Glr4304 protein</fullName>
    </submittedName>
</protein>
<dbReference type="CDD" id="cd00761">
    <property type="entry name" value="Glyco_tranf_GTA_type"/>
    <property type="match status" value="1"/>
</dbReference>
<dbReference type="InParanoid" id="Q7NDD1"/>
<dbReference type="SUPFAM" id="SSF53756">
    <property type="entry name" value="UDP-Glycosyltransferase/glycogen phosphorylase"/>
    <property type="match status" value="1"/>
</dbReference>
<dbReference type="Pfam" id="PF13641">
    <property type="entry name" value="Glyco_tranf_2_3"/>
    <property type="match status" value="1"/>
</dbReference>
<dbReference type="Pfam" id="PF00534">
    <property type="entry name" value="Glycos_transf_1"/>
    <property type="match status" value="1"/>
</dbReference>
<dbReference type="PANTHER" id="PTHR12526:SF638">
    <property type="entry name" value="SPORE COAT PROTEIN SA"/>
    <property type="match status" value="1"/>
</dbReference>
<dbReference type="PANTHER" id="PTHR12526">
    <property type="entry name" value="GLYCOSYLTRANSFERASE"/>
    <property type="match status" value="1"/>
</dbReference>
<feature type="domain" description="Glycosyl transferase family 1" evidence="2">
    <location>
        <begin position="257"/>
        <end position="430"/>
    </location>
</feature>
<feature type="region of interest" description="Disordered" evidence="1">
    <location>
        <begin position="722"/>
        <end position="745"/>
    </location>
</feature>
<gene>
    <name evidence="3" type="ordered locus">glr4304</name>
</gene>
<proteinExistence type="predicted"/>
<dbReference type="InterPro" id="IPR029044">
    <property type="entry name" value="Nucleotide-diphossugar_trans"/>
</dbReference>
<dbReference type="RefSeq" id="WP_011144288.1">
    <property type="nucleotide sequence ID" value="NC_005125.1"/>
</dbReference>
<dbReference type="HOGENOM" id="CLU_357805_0_0_3"/>